<gene>
    <name evidence="4" type="ORF">SAMN05443551_4037</name>
</gene>
<dbReference type="InterPro" id="IPR036291">
    <property type="entry name" value="NAD(P)-bd_dom_sf"/>
</dbReference>
<dbReference type="PANTHER" id="PTHR48106">
    <property type="entry name" value="QUINONE OXIDOREDUCTASE PIG3-RELATED"/>
    <property type="match status" value="1"/>
</dbReference>
<dbReference type="OrthoDB" id="9805883at2"/>
<proteinExistence type="predicted"/>
<evidence type="ECO:0000256" key="1">
    <source>
        <dbReference type="ARBA" id="ARBA00022857"/>
    </source>
</evidence>
<keyword evidence="1" id="KW-0521">NADP</keyword>
<dbReference type="InterPro" id="IPR020843">
    <property type="entry name" value="ER"/>
</dbReference>
<dbReference type="SUPFAM" id="SSF51735">
    <property type="entry name" value="NAD(P)-binding Rossmann-fold domains"/>
    <property type="match status" value="1"/>
</dbReference>
<dbReference type="PANTHER" id="PTHR48106:SF8">
    <property type="entry name" value="OS02G0805600 PROTEIN"/>
    <property type="match status" value="1"/>
</dbReference>
<dbReference type="Gene3D" id="3.40.50.720">
    <property type="entry name" value="NAD(P)-binding Rossmann-like Domain"/>
    <property type="match status" value="1"/>
</dbReference>
<keyword evidence="2" id="KW-0560">Oxidoreductase</keyword>
<dbReference type="STRING" id="996342.SAMN05443551_4037"/>
<dbReference type="Proteomes" id="UP000184221">
    <property type="component" value="Unassembled WGS sequence"/>
</dbReference>
<dbReference type="InterPro" id="IPR013154">
    <property type="entry name" value="ADH-like_N"/>
</dbReference>
<dbReference type="InterPro" id="IPR013149">
    <property type="entry name" value="ADH-like_C"/>
</dbReference>
<reference evidence="4 5" key="1">
    <citation type="submission" date="2016-11" db="EMBL/GenBank/DDBJ databases">
        <authorList>
            <person name="Jaros S."/>
            <person name="Januszkiewicz K."/>
            <person name="Wedrychowicz H."/>
        </authorList>
    </citation>
    <scope>NUCLEOTIDE SEQUENCE [LARGE SCALE GENOMIC DNA]</scope>
    <source>
        <strain evidence="4 5">DSM 29431</strain>
    </source>
</reference>
<dbReference type="AlphaFoldDB" id="A0A1M5XMU9"/>
<dbReference type="Pfam" id="PF00107">
    <property type="entry name" value="ADH_zinc_N"/>
    <property type="match status" value="1"/>
</dbReference>
<keyword evidence="5" id="KW-1185">Reference proteome</keyword>
<name>A0A1M5XMU9_9RHOB</name>
<dbReference type="RefSeq" id="WP_072779889.1">
    <property type="nucleotide sequence ID" value="NZ_FQXC01000007.1"/>
</dbReference>
<dbReference type="GO" id="GO:0016651">
    <property type="term" value="F:oxidoreductase activity, acting on NAD(P)H"/>
    <property type="evidence" value="ECO:0007669"/>
    <property type="project" value="TreeGrafter"/>
</dbReference>
<organism evidence="4 5">
    <name type="scientific">Marivita hallyeonensis</name>
    <dbReference type="NCBI Taxonomy" id="996342"/>
    <lineage>
        <taxon>Bacteria</taxon>
        <taxon>Pseudomonadati</taxon>
        <taxon>Pseudomonadota</taxon>
        <taxon>Alphaproteobacteria</taxon>
        <taxon>Rhodobacterales</taxon>
        <taxon>Roseobacteraceae</taxon>
        <taxon>Marivita</taxon>
    </lineage>
</organism>
<sequence length="326" mass="34925">MKAICIEQVGEAPELFLRDIPEPEPGPTDLLVKVRGAALNFADLYRFVSHYGHDTGADHAVAGLEMAGEVIGMGAQVRGFSVGDRVMAMAAKTYAEECLVDYRLVMRVPENLSWEEAAATPVALMTAHNALITNGRLSKGDVVLIEATTSGIGQASAQIAQAFGACHVFGTSGSPEKLVQMDKMGVTRGINTREEDFVAVVQDETDGHGADVTIAQIGGETAGKLINSAAIKGRIINVGRLGKWTGEIDLNEHSAKRIQMIGVTFRTRDVKEHSAVASAAEKDMYPLLASAAYTTRVDRVFPLADADAAQQYMKQNKHFGKIVLTP</sequence>
<evidence type="ECO:0000259" key="3">
    <source>
        <dbReference type="SMART" id="SM00829"/>
    </source>
</evidence>
<feature type="domain" description="Enoyl reductase (ER)" evidence="3">
    <location>
        <begin position="10"/>
        <end position="324"/>
    </location>
</feature>
<accession>A0A1M5XMU9</accession>
<dbReference type="SUPFAM" id="SSF50129">
    <property type="entry name" value="GroES-like"/>
    <property type="match status" value="1"/>
</dbReference>
<dbReference type="EMBL" id="FQXC01000007">
    <property type="protein sequence ID" value="SHI01086.1"/>
    <property type="molecule type" value="Genomic_DNA"/>
</dbReference>
<dbReference type="GO" id="GO:0070402">
    <property type="term" value="F:NADPH binding"/>
    <property type="evidence" value="ECO:0007669"/>
    <property type="project" value="TreeGrafter"/>
</dbReference>
<protein>
    <submittedName>
        <fullName evidence="4">NADPH2:quinone reductase</fullName>
    </submittedName>
</protein>
<dbReference type="InterPro" id="IPR011032">
    <property type="entry name" value="GroES-like_sf"/>
</dbReference>
<evidence type="ECO:0000256" key="2">
    <source>
        <dbReference type="ARBA" id="ARBA00023002"/>
    </source>
</evidence>
<evidence type="ECO:0000313" key="4">
    <source>
        <dbReference type="EMBL" id="SHI01086.1"/>
    </source>
</evidence>
<dbReference type="Pfam" id="PF08240">
    <property type="entry name" value="ADH_N"/>
    <property type="match status" value="1"/>
</dbReference>
<dbReference type="Gene3D" id="3.90.180.10">
    <property type="entry name" value="Medium-chain alcohol dehydrogenases, catalytic domain"/>
    <property type="match status" value="1"/>
</dbReference>
<evidence type="ECO:0000313" key="5">
    <source>
        <dbReference type="Proteomes" id="UP000184221"/>
    </source>
</evidence>
<dbReference type="SMART" id="SM00829">
    <property type="entry name" value="PKS_ER"/>
    <property type="match status" value="1"/>
</dbReference>